<reference evidence="3" key="1">
    <citation type="submission" date="2017-11" db="EMBL/GenBank/DDBJ databases">
        <authorList>
            <person name="Watanabe M."/>
            <person name="Kojima H."/>
        </authorList>
    </citation>
    <scope>NUCLEOTIDE SEQUENCE [LARGE SCALE GENOMIC DNA]</scope>
    <source>
        <strain evidence="3">Tokyo 01</strain>
    </source>
</reference>
<evidence type="ECO:0000256" key="1">
    <source>
        <dbReference type="SAM" id="Coils"/>
    </source>
</evidence>
<organism evidence="2 3">
    <name type="scientific">Desulfonema ishimotonii</name>
    <dbReference type="NCBI Taxonomy" id="45657"/>
    <lineage>
        <taxon>Bacteria</taxon>
        <taxon>Pseudomonadati</taxon>
        <taxon>Thermodesulfobacteriota</taxon>
        <taxon>Desulfobacteria</taxon>
        <taxon>Desulfobacterales</taxon>
        <taxon>Desulfococcaceae</taxon>
        <taxon>Desulfonema</taxon>
    </lineage>
</organism>
<dbReference type="EMBL" id="BEXT01000001">
    <property type="protein sequence ID" value="GBC61954.1"/>
    <property type="molecule type" value="Genomic_DNA"/>
</dbReference>
<reference evidence="3" key="2">
    <citation type="submission" date="2019-01" db="EMBL/GenBank/DDBJ databases">
        <title>Genome sequence of Desulfonema ishimotonii strain Tokyo 01.</title>
        <authorList>
            <person name="Fukui M."/>
        </authorList>
    </citation>
    <scope>NUCLEOTIDE SEQUENCE [LARGE SCALE GENOMIC DNA]</scope>
    <source>
        <strain evidence="3">Tokyo 01</strain>
    </source>
</reference>
<protein>
    <submittedName>
        <fullName evidence="2">Uncharacterized protein</fullName>
    </submittedName>
</protein>
<dbReference type="AlphaFoldDB" id="A0A401FYC9"/>
<comment type="caution">
    <text evidence="2">The sequence shown here is derived from an EMBL/GenBank/DDBJ whole genome shotgun (WGS) entry which is preliminary data.</text>
</comment>
<evidence type="ECO:0000313" key="3">
    <source>
        <dbReference type="Proteomes" id="UP000288096"/>
    </source>
</evidence>
<evidence type="ECO:0000313" key="2">
    <source>
        <dbReference type="EMBL" id="GBC61954.1"/>
    </source>
</evidence>
<keyword evidence="3" id="KW-1185">Reference proteome</keyword>
<dbReference type="Proteomes" id="UP000288096">
    <property type="component" value="Unassembled WGS sequence"/>
</dbReference>
<keyword evidence="1" id="KW-0175">Coiled coil</keyword>
<accession>A0A401FYC9</accession>
<name>A0A401FYC9_9BACT</name>
<gene>
    <name evidence="2" type="ORF">DENIS_2916</name>
</gene>
<feature type="coiled-coil region" evidence="1">
    <location>
        <begin position="259"/>
        <end position="286"/>
    </location>
</feature>
<proteinExistence type="predicted"/>
<sequence>MNNSITIQELSESVRNIDTRRFIAQTDRYVRAAAALDRSVADPEQAAEKRRAICDTYYQNIMAEASEIVSGSTLSVSRLINFRLTLNGQAGRVPETDRLTESYFRRLRKHQVELLSVIADDIEIIRAIIRQSREMQDVLGEHARSVQAASVLMGIMRERVVRRPTTLLQLQGSGKKIRQLNETFQNIQTYENDREREIREDSENNPVSNALNRYIDCAQGAYADIGVRGLRIRKNGAELKKGGKLLVKLATKGYSRFMKKSLDLLLEQHERRVRQFQEEIRQYRQTYYIETGS</sequence>